<name>A0ABW2DEB3_9BACT</name>
<sequence>MEYNIYMTPEFRKEVKRDLKIQQKANAEIKDTLAIERTEFSNERTFLAYLRTALSLIVVGISLHQFFNSTVSMYLAAVLIPLGLGIGYIGFRKFIKKRALIQRKREAYVPAKQMLAILKAEKAAEMKVSHRDMSI</sequence>
<evidence type="ECO:0000313" key="8">
    <source>
        <dbReference type="Proteomes" id="UP001596405"/>
    </source>
</evidence>
<organism evidence="7 8">
    <name type="scientific">Rufibacter roseus</name>
    <dbReference type="NCBI Taxonomy" id="1567108"/>
    <lineage>
        <taxon>Bacteria</taxon>
        <taxon>Pseudomonadati</taxon>
        <taxon>Bacteroidota</taxon>
        <taxon>Cytophagia</taxon>
        <taxon>Cytophagales</taxon>
        <taxon>Hymenobacteraceae</taxon>
        <taxon>Rufibacter</taxon>
    </lineage>
</organism>
<keyword evidence="2 5" id="KW-0812">Transmembrane</keyword>
<keyword evidence="8" id="KW-1185">Reference proteome</keyword>
<accession>A0ABW2DEB3</accession>
<feature type="transmembrane region" description="Helical" evidence="5">
    <location>
        <begin position="73"/>
        <end position="95"/>
    </location>
</feature>
<dbReference type="RefSeq" id="WP_204377684.1">
    <property type="nucleotide sequence ID" value="NZ_JBHSYQ010000003.1"/>
</dbReference>
<protein>
    <submittedName>
        <fullName evidence="7">DUF202 domain-containing protein</fullName>
    </submittedName>
</protein>
<evidence type="ECO:0000313" key="7">
    <source>
        <dbReference type="EMBL" id="MFC6996187.1"/>
    </source>
</evidence>
<keyword evidence="4 5" id="KW-0472">Membrane</keyword>
<reference evidence="8" key="1">
    <citation type="journal article" date="2019" name="Int. J. Syst. Evol. Microbiol.">
        <title>The Global Catalogue of Microorganisms (GCM) 10K type strain sequencing project: providing services to taxonomists for standard genome sequencing and annotation.</title>
        <authorList>
            <consortium name="The Broad Institute Genomics Platform"/>
            <consortium name="The Broad Institute Genome Sequencing Center for Infectious Disease"/>
            <person name="Wu L."/>
            <person name="Ma J."/>
        </authorList>
    </citation>
    <scope>NUCLEOTIDE SEQUENCE [LARGE SCALE GENOMIC DNA]</scope>
    <source>
        <strain evidence="8">CGMCC 4.7393</strain>
    </source>
</reference>
<evidence type="ECO:0000259" key="6">
    <source>
        <dbReference type="Pfam" id="PF02656"/>
    </source>
</evidence>
<evidence type="ECO:0000256" key="4">
    <source>
        <dbReference type="ARBA" id="ARBA00023136"/>
    </source>
</evidence>
<evidence type="ECO:0000256" key="5">
    <source>
        <dbReference type="SAM" id="Phobius"/>
    </source>
</evidence>
<dbReference type="InterPro" id="IPR003807">
    <property type="entry name" value="DUF202"/>
</dbReference>
<evidence type="ECO:0000256" key="2">
    <source>
        <dbReference type="ARBA" id="ARBA00022692"/>
    </source>
</evidence>
<dbReference type="Proteomes" id="UP001596405">
    <property type="component" value="Unassembled WGS sequence"/>
</dbReference>
<proteinExistence type="predicted"/>
<comment type="caution">
    <text evidence="7">The sequence shown here is derived from an EMBL/GenBank/DDBJ whole genome shotgun (WGS) entry which is preliminary data.</text>
</comment>
<evidence type="ECO:0000256" key="1">
    <source>
        <dbReference type="ARBA" id="ARBA00004127"/>
    </source>
</evidence>
<keyword evidence="3 5" id="KW-1133">Transmembrane helix</keyword>
<feature type="domain" description="DUF202" evidence="6">
    <location>
        <begin position="37"/>
        <end position="97"/>
    </location>
</feature>
<gene>
    <name evidence="7" type="ORF">ACFQHR_01065</name>
</gene>
<dbReference type="EMBL" id="JBHSYQ010000003">
    <property type="protein sequence ID" value="MFC6996187.1"/>
    <property type="molecule type" value="Genomic_DNA"/>
</dbReference>
<feature type="transmembrane region" description="Helical" evidence="5">
    <location>
        <begin position="46"/>
        <end position="67"/>
    </location>
</feature>
<comment type="subcellular location">
    <subcellularLocation>
        <location evidence="1">Endomembrane system</location>
        <topology evidence="1">Multi-pass membrane protein</topology>
    </subcellularLocation>
</comment>
<dbReference type="Pfam" id="PF02656">
    <property type="entry name" value="DUF202"/>
    <property type="match status" value="1"/>
</dbReference>
<evidence type="ECO:0000256" key="3">
    <source>
        <dbReference type="ARBA" id="ARBA00022989"/>
    </source>
</evidence>